<evidence type="ECO:0000313" key="2">
    <source>
        <dbReference type="Proteomes" id="UP001497700"/>
    </source>
</evidence>
<dbReference type="EMBL" id="MU393665">
    <property type="protein sequence ID" value="KAI4859000.1"/>
    <property type="molecule type" value="Genomic_DNA"/>
</dbReference>
<name>A0ACB9YHV7_9PEZI</name>
<keyword evidence="2" id="KW-1185">Reference proteome</keyword>
<protein>
    <submittedName>
        <fullName evidence="1">NAD(P)-binding protein</fullName>
    </submittedName>
</protein>
<organism evidence="1 2">
    <name type="scientific">Hypoxylon rubiginosum</name>
    <dbReference type="NCBI Taxonomy" id="110542"/>
    <lineage>
        <taxon>Eukaryota</taxon>
        <taxon>Fungi</taxon>
        <taxon>Dikarya</taxon>
        <taxon>Ascomycota</taxon>
        <taxon>Pezizomycotina</taxon>
        <taxon>Sordariomycetes</taxon>
        <taxon>Xylariomycetidae</taxon>
        <taxon>Xylariales</taxon>
        <taxon>Hypoxylaceae</taxon>
        <taxon>Hypoxylon</taxon>
    </lineage>
</organism>
<reference evidence="1 2" key="1">
    <citation type="journal article" date="2022" name="New Phytol.">
        <title>Ecological generalism drives hyperdiversity of secondary metabolite gene clusters in xylarialean endophytes.</title>
        <authorList>
            <person name="Franco M.E.E."/>
            <person name="Wisecaver J.H."/>
            <person name="Arnold A.E."/>
            <person name="Ju Y.M."/>
            <person name="Slot J.C."/>
            <person name="Ahrendt S."/>
            <person name="Moore L.P."/>
            <person name="Eastman K.E."/>
            <person name="Scott K."/>
            <person name="Konkel Z."/>
            <person name="Mondo S.J."/>
            <person name="Kuo A."/>
            <person name="Hayes R.D."/>
            <person name="Haridas S."/>
            <person name="Andreopoulos B."/>
            <person name="Riley R."/>
            <person name="LaButti K."/>
            <person name="Pangilinan J."/>
            <person name="Lipzen A."/>
            <person name="Amirebrahimi M."/>
            <person name="Yan J."/>
            <person name="Adam C."/>
            <person name="Keymanesh K."/>
            <person name="Ng V."/>
            <person name="Louie K."/>
            <person name="Northen T."/>
            <person name="Drula E."/>
            <person name="Henrissat B."/>
            <person name="Hsieh H.M."/>
            <person name="Youens-Clark K."/>
            <person name="Lutzoni F."/>
            <person name="Miadlikowska J."/>
            <person name="Eastwood D.C."/>
            <person name="Hamelin R.C."/>
            <person name="Grigoriev I.V."/>
            <person name="U'Ren J.M."/>
        </authorList>
    </citation>
    <scope>NUCLEOTIDE SEQUENCE [LARGE SCALE GENOMIC DNA]</scope>
    <source>
        <strain evidence="1 2">CBS 119005</strain>
    </source>
</reference>
<sequence>MSSSTQQLTWLVTGASSGIGLAICQAALAAGHKVGGATRDIAKASAANPDFAAQGGIWVTIDPGHPDSAAAFAAADKELGGVDVLVNNAGYWYLAGIEDMREPLLRQQMEVSFFGPMRGVRTLLPGMRARGRGDIVLISSGAGFTGRASRGAYAAGKWASEAMHEVLSREVGGEVGSKLGIKVLIVEPGGFRTTFTSTGTVDPVNEAYKGTELDKAITLVNNFDEDGLDHYFKGDTAKAARAILNAIVDGHDGYLRLVLGPDCYAAMEQKIAELQRDIDATREVSLSTNLERWINKAT</sequence>
<evidence type="ECO:0000313" key="1">
    <source>
        <dbReference type="EMBL" id="KAI4859000.1"/>
    </source>
</evidence>
<proteinExistence type="predicted"/>
<dbReference type="Proteomes" id="UP001497700">
    <property type="component" value="Unassembled WGS sequence"/>
</dbReference>
<accession>A0ACB9YHV7</accession>
<comment type="caution">
    <text evidence="1">The sequence shown here is derived from an EMBL/GenBank/DDBJ whole genome shotgun (WGS) entry which is preliminary data.</text>
</comment>
<gene>
    <name evidence="1" type="ORF">F4820DRAFT_441049</name>
</gene>